<evidence type="ECO:0000313" key="2">
    <source>
        <dbReference type="EMBL" id="WIX78338.1"/>
    </source>
</evidence>
<proteinExistence type="predicted"/>
<dbReference type="AlphaFoldDB" id="A0A9Y2MV08"/>
<feature type="transmembrane region" description="Helical" evidence="1">
    <location>
        <begin position="42"/>
        <end position="62"/>
    </location>
</feature>
<accession>A0A9Y2MV08</accession>
<name>A0A9Y2MV08_9PSEU</name>
<feature type="transmembrane region" description="Helical" evidence="1">
    <location>
        <begin position="74"/>
        <end position="99"/>
    </location>
</feature>
<dbReference type="KEGG" id="acab:QRX50_44440"/>
<keyword evidence="1" id="KW-0812">Transmembrane</keyword>
<keyword evidence="3" id="KW-1185">Reference proteome</keyword>
<evidence type="ECO:0000256" key="1">
    <source>
        <dbReference type="SAM" id="Phobius"/>
    </source>
</evidence>
<keyword evidence="1" id="KW-0472">Membrane</keyword>
<protein>
    <submittedName>
        <fullName evidence="2">Uncharacterized protein</fullName>
    </submittedName>
</protein>
<dbReference type="Proteomes" id="UP001236014">
    <property type="component" value="Chromosome"/>
</dbReference>
<keyword evidence="1" id="KW-1133">Transmembrane helix</keyword>
<dbReference type="RefSeq" id="WP_285969059.1">
    <property type="nucleotide sequence ID" value="NZ_CP127294.1"/>
</dbReference>
<dbReference type="EMBL" id="CP127294">
    <property type="protein sequence ID" value="WIX78338.1"/>
    <property type="molecule type" value="Genomic_DNA"/>
</dbReference>
<evidence type="ECO:0000313" key="3">
    <source>
        <dbReference type="Proteomes" id="UP001236014"/>
    </source>
</evidence>
<gene>
    <name evidence="2" type="ORF">QRX50_44440</name>
</gene>
<sequence>MALALTPAESTFEILNGHYDVVLGLAGGVAAGLLGRSLVANLGGVAYGIAGAVIGGQVFLPATSAVQAVVGGGLFGLSVGVSVCLARAWGAFAFTRLWLASRGRIPWEFMAFLADAHRRGVLRQVGEVYQFRHARLQERLADAGPTAGGRPGMDDE</sequence>
<organism evidence="2 3">
    <name type="scientific">Amycolatopsis carbonis</name>
    <dbReference type="NCBI Taxonomy" id="715471"/>
    <lineage>
        <taxon>Bacteria</taxon>
        <taxon>Bacillati</taxon>
        <taxon>Actinomycetota</taxon>
        <taxon>Actinomycetes</taxon>
        <taxon>Pseudonocardiales</taxon>
        <taxon>Pseudonocardiaceae</taxon>
        <taxon>Amycolatopsis</taxon>
    </lineage>
</organism>
<reference evidence="2 3" key="1">
    <citation type="submission" date="2023-06" db="EMBL/GenBank/DDBJ databases">
        <authorList>
            <person name="Oyuntsetseg B."/>
            <person name="Kim S.B."/>
        </authorList>
    </citation>
    <scope>NUCLEOTIDE SEQUENCE [LARGE SCALE GENOMIC DNA]</scope>
    <source>
        <strain evidence="2 3">2-15</strain>
    </source>
</reference>
<feature type="transmembrane region" description="Helical" evidence="1">
    <location>
        <begin position="17"/>
        <end position="35"/>
    </location>
</feature>